<dbReference type="PROSITE" id="PS50109">
    <property type="entry name" value="HIS_KIN"/>
    <property type="match status" value="1"/>
</dbReference>
<dbReference type="CDD" id="cd06225">
    <property type="entry name" value="HAMP"/>
    <property type="match status" value="1"/>
</dbReference>
<dbReference type="OrthoDB" id="9813151at2"/>
<dbReference type="SMART" id="SM00387">
    <property type="entry name" value="HATPase_c"/>
    <property type="match status" value="1"/>
</dbReference>
<evidence type="ECO:0000256" key="5">
    <source>
        <dbReference type="ARBA" id="ARBA00022679"/>
    </source>
</evidence>
<dbReference type="SUPFAM" id="SSF55785">
    <property type="entry name" value="PYP-like sensor domain (PAS domain)"/>
    <property type="match status" value="1"/>
</dbReference>
<dbReference type="PRINTS" id="PR00344">
    <property type="entry name" value="BCTRLSENSOR"/>
</dbReference>
<dbReference type="Gene3D" id="3.30.450.20">
    <property type="entry name" value="PAS domain"/>
    <property type="match status" value="2"/>
</dbReference>
<dbReference type="Gene3D" id="3.30.565.10">
    <property type="entry name" value="Histidine kinase-like ATPase, C-terminal domain"/>
    <property type="match status" value="1"/>
</dbReference>
<dbReference type="NCBIfam" id="TIGR00229">
    <property type="entry name" value="sensory_box"/>
    <property type="match status" value="1"/>
</dbReference>
<dbReference type="CDD" id="cd00082">
    <property type="entry name" value="HisKA"/>
    <property type="match status" value="1"/>
</dbReference>
<comment type="subcellular location">
    <subcellularLocation>
        <location evidence="2">Membrane</location>
    </subcellularLocation>
</comment>
<dbReference type="EMBL" id="DF967991">
    <property type="protein sequence ID" value="GAO99436.1"/>
    <property type="molecule type" value="Genomic_DNA"/>
</dbReference>
<name>A0A0K8MFX3_9LACO</name>
<keyword evidence="5" id="KW-0808">Transferase</keyword>
<evidence type="ECO:0000256" key="4">
    <source>
        <dbReference type="ARBA" id="ARBA00022553"/>
    </source>
</evidence>
<dbReference type="InterPro" id="IPR035965">
    <property type="entry name" value="PAS-like_dom_sf"/>
</dbReference>
<keyword evidence="9" id="KW-1133">Transmembrane helix</keyword>
<dbReference type="EC" id="2.7.13.3" evidence="3"/>
<dbReference type="PANTHER" id="PTHR45453:SF1">
    <property type="entry name" value="PHOSPHATE REGULON SENSOR PROTEIN PHOR"/>
    <property type="match status" value="1"/>
</dbReference>
<dbReference type="Pfam" id="PF00512">
    <property type="entry name" value="HisKA"/>
    <property type="match status" value="1"/>
</dbReference>
<sequence length="626" mass="69844">MKVIVKLLQSIRFRIAFVFVLFLIVILESFGVFFVHQIEHHDLLFSQAELTMPTYVSKKVTAGLLNENDQTARDKMQTAVDDFDSNLVQNVAVYNRSGKIVAIQSSKKSLRPSQSEPNTKQAIQGDRSFLKLRTQDQGTGGQQAVVTTPLYANGTDSASAKGEKPIGAVVVYASLNKVYANARQILVLFLLAGLLTLVASVYLAFVLSRTLTRPIEIINKQTARIAAGDYSMMNKITGSDEISQLAQSVNTLSKRISDSTEIISNERNRLHSILHHMADGVLLTNASGQLTIINQAAANLLGVKNQDALGRPVFDLLNLPEYESVRDLIKSQKSIIIDIDERSIEVRVSLIKNPSGMINALILILHDITEQKKIEQDRRDFVSNVSHELRTPLTTVRSYVEALLEGAQESPEIREEFLSVIQNESERMTRMVADLLELSRMDQGTMEIKTELVQLNTMLNFVLDRFDMILHSANSQDGEETKPKIKIIRNIPEDVEFWVEIDHDKMTQVIDNLLNNAIKYSPDGGLVTVSLEKLGDKALISIQDQGLGIPKADQDQVFNRFFRVDKSRSRAQGGTGLGLAISKEVVEKFNGNIWVESVENEGSTFKITLDCVQDELLLAGTDWDEE</sequence>
<evidence type="ECO:0000256" key="6">
    <source>
        <dbReference type="ARBA" id="ARBA00022777"/>
    </source>
</evidence>
<dbReference type="GO" id="GO:0016036">
    <property type="term" value="P:cellular response to phosphate starvation"/>
    <property type="evidence" value="ECO:0007669"/>
    <property type="project" value="TreeGrafter"/>
</dbReference>
<dbReference type="GO" id="GO:0004721">
    <property type="term" value="F:phosphoprotein phosphatase activity"/>
    <property type="evidence" value="ECO:0007669"/>
    <property type="project" value="TreeGrafter"/>
</dbReference>
<evidence type="ECO:0000256" key="1">
    <source>
        <dbReference type="ARBA" id="ARBA00000085"/>
    </source>
</evidence>
<proteinExistence type="predicted"/>
<keyword evidence="15" id="KW-1185">Reference proteome</keyword>
<dbReference type="InterPro" id="IPR050351">
    <property type="entry name" value="BphY/WalK/GraS-like"/>
</dbReference>
<dbReference type="PROSITE" id="PS50112">
    <property type="entry name" value="PAS"/>
    <property type="match status" value="1"/>
</dbReference>
<evidence type="ECO:0000259" key="11">
    <source>
        <dbReference type="PROSITE" id="PS50112"/>
    </source>
</evidence>
<dbReference type="Gene3D" id="1.10.287.130">
    <property type="match status" value="1"/>
</dbReference>
<organism evidence="14 15">
    <name type="scientific">Fructobacillus ficulneus</name>
    <dbReference type="NCBI Taxonomy" id="157463"/>
    <lineage>
        <taxon>Bacteria</taxon>
        <taxon>Bacillati</taxon>
        <taxon>Bacillota</taxon>
        <taxon>Bacilli</taxon>
        <taxon>Lactobacillales</taxon>
        <taxon>Lactobacillaceae</taxon>
        <taxon>Fructobacillus</taxon>
    </lineage>
</organism>
<dbReference type="InterPro" id="IPR036097">
    <property type="entry name" value="HisK_dim/P_sf"/>
</dbReference>
<evidence type="ECO:0000313" key="14">
    <source>
        <dbReference type="EMBL" id="GAO99436.1"/>
    </source>
</evidence>
<dbReference type="InterPro" id="IPR003594">
    <property type="entry name" value="HATPase_dom"/>
</dbReference>
<dbReference type="PROSITE" id="PS50885">
    <property type="entry name" value="HAMP"/>
    <property type="match status" value="1"/>
</dbReference>
<dbReference type="SUPFAM" id="SSF47384">
    <property type="entry name" value="Homodimeric domain of signal transducing histidine kinase"/>
    <property type="match status" value="1"/>
</dbReference>
<keyword evidence="9" id="KW-0812">Transmembrane</keyword>
<dbReference type="FunFam" id="3.30.565.10:FF:000006">
    <property type="entry name" value="Sensor histidine kinase WalK"/>
    <property type="match status" value="1"/>
</dbReference>
<feature type="domain" description="HAMP" evidence="13">
    <location>
        <begin position="209"/>
        <end position="261"/>
    </location>
</feature>
<evidence type="ECO:0000313" key="15">
    <source>
        <dbReference type="Proteomes" id="UP000253891"/>
    </source>
</evidence>
<protein>
    <recommendedName>
        <fullName evidence="3">histidine kinase</fullName>
        <ecNumber evidence="3">2.7.13.3</ecNumber>
    </recommendedName>
</protein>
<dbReference type="FunFam" id="1.10.287.130:FF:000001">
    <property type="entry name" value="Two-component sensor histidine kinase"/>
    <property type="match status" value="1"/>
</dbReference>
<evidence type="ECO:0000259" key="13">
    <source>
        <dbReference type="PROSITE" id="PS50885"/>
    </source>
</evidence>
<evidence type="ECO:0000256" key="2">
    <source>
        <dbReference type="ARBA" id="ARBA00004370"/>
    </source>
</evidence>
<evidence type="ECO:0000259" key="12">
    <source>
        <dbReference type="PROSITE" id="PS50113"/>
    </source>
</evidence>
<comment type="catalytic activity">
    <reaction evidence="1">
        <text>ATP + protein L-histidine = ADP + protein N-phospho-L-histidine.</text>
        <dbReference type="EC" id="2.7.13.3"/>
    </reaction>
</comment>
<feature type="domain" description="PAS" evidence="11">
    <location>
        <begin position="266"/>
        <end position="330"/>
    </location>
</feature>
<dbReference type="InterPro" id="IPR036890">
    <property type="entry name" value="HATPase_C_sf"/>
</dbReference>
<dbReference type="SMART" id="SM00091">
    <property type="entry name" value="PAS"/>
    <property type="match status" value="1"/>
</dbReference>
<dbReference type="SMART" id="SM00304">
    <property type="entry name" value="HAMP"/>
    <property type="match status" value="1"/>
</dbReference>
<accession>A0A0K8MFX3</accession>
<dbReference type="GO" id="GO:0005886">
    <property type="term" value="C:plasma membrane"/>
    <property type="evidence" value="ECO:0007669"/>
    <property type="project" value="TreeGrafter"/>
</dbReference>
<dbReference type="GO" id="GO:0000155">
    <property type="term" value="F:phosphorelay sensor kinase activity"/>
    <property type="evidence" value="ECO:0007669"/>
    <property type="project" value="InterPro"/>
</dbReference>
<dbReference type="Pfam" id="PF00989">
    <property type="entry name" value="PAS"/>
    <property type="match status" value="1"/>
</dbReference>
<dbReference type="CDD" id="cd00075">
    <property type="entry name" value="HATPase"/>
    <property type="match status" value="1"/>
</dbReference>
<dbReference type="InterPro" id="IPR005467">
    <property type="entry name" value="His_kinase_dom"/>
</dbReference>
<dbReference type="InterPro" id="IPR000700">
    <property type="entry name" value="PAS-assoc_C"/>
</dbReference>
<keyword evidence="7" id="KW-0902">Two-component regulatory system</keyword>
<dbReference type="SUPFAM" id="SSF55874">
    <property type="entry name" value="ATPase domain of HSP90 chaperone/DNA topoisomerase II/histidine kinase"/>
    <property type="match status" value="1"/>
</dbReference>
<dbReference type="PROSITE" id="PS50113">
    <property type="entry name" value="PAC"/>
    <property type="match status" value="1"/>
</dbReference>
<dbReference type="InterPro" id="IPR000014">
    <property type="entry name" value="PAS"/>
</dbReference>
<dbReference type="InterPro" id="IPR013767">
    <property type="entry name" value="PAS_fold"/>
</dbReference>
<evidence type="ECO:0000259" key="10">
    <source>
        <dbReference type="PROSITE" id="PS50109"/>
    </source>
</evidence>
<feature type="domain" description="PAC" evidence="12">
    <location>
        <begin position="330"/>
        <end position="380"/>
    </location>
</feature>
<evidence type="ECO:0000256" key="9">
    <source>
        <dbReference type="SAM" id="Phobius"/>
    </source>
</evidence>
<feature type="transmembrane region" description="Helical" evidence="9">
    <location>
        <begin position="15"/>
        <end position="35"/>
    </location>
</feature>
<dbReference type="SMART" id="SM00388">
    <property type="entry name" value="HisKA"/>
    <property type="match status" value="1"/>
</dbReference>
<dbReference type="Pfam" id="PF02518">
    <property type="entry name" value="HATPase_c"/>
    <property type="match status" value="1"/>
</dbReference>
<dbReference type="Pfam" id="PF00672">
    <property type="entry name" value="HAMP"/>
    <property type="match status" value="1"/>
</dbReference>
<dbReference type="STRING" id="157463.GCA_001047075_00366"/>
<evidence type="ECO:0000256" key="7">
    <source>
        <dbReference type="ARBA" id="ARBA00023012"/>
    </source>
</evidence>
<feature type="domain" description="Histidine kinase" evidence="10">
    <location>
        <begin position="384"/>
        <end position="613"/>
    </location>
</feature>
<dbReference type="Gene3D" id="1.10.8.500">
    <property type="entry name" value="HAMP domain in histidine kinase"/>
    <property type="match status" value="1"/>
</dbReference>
<dbReference type="AlphaFoldDB" id="A0A0K8MFX3"/>
<gene>
    <name evidence="14" type="ORF">FFIC_140300</name>
</gene>
<dbReference type="SUPFAM" id="SSF158472">
    <property type="entry name" value="HAMP domain-like"/>
    <property type="match status" value="1"/>
</dbReference>
<keyword evidence="4" id="KW-0597">Phosphoprotein</keyword>
<keyword evidence="8 9" id="KW-0472">Membrane</keyword>
<dbReference type="GO" id="GO:0006355">
    <property type="term" value="P:regulation of DNA-templated transcription"/>
    <property type="evidence" value="ECO:0007669"/>
    <property type="project" value="InterPro"/>
</dbReference>
<dbReference type="InterPro" id="IPR003661">
    <property type="entry name" value="HisK_dim/P_dom"/>
</dbReference>
<evidence type="ECO:0000256" key="8">
    <source>
        <dbReference type="ARBA" id="ARBA00023136"/>
    </source>
</evidence>
<keyword evidence="6 14" id="KW-0418">Kinase</keyword>
<dbReference type="InterPro" id="IPR003660">
    <property type="entry name" value="HAMP_dom"/>
</dbReference>
<dbReference type="PANTHER" id="PTHR45453">
    <property type="entry name" value="PHOSPHATE REGULON SENSOR PROTEIN PHOR"/>
    <property type="match status" value="1"/>
</dbReference>
<evidence type="ECO:0000256" key="3">
    <source>
        <dbReference type="ARBA" id="ARBA00012438"/>
    </source>
</evidence>
<dbReference type="CDD" id="cd00130">
    <property type="entry name" value="PAS"/>
    <property type="match status" value="1"/>
</dbReference>
<feature type="transmembrane region" description="Helical" evidence="9">
    <location>
        <begin position="185"/>
        <end position="207"/>
    </location>
</feature>
<reference evidence="14 15" key="1">
    <citation type="journal article" date="2015" name="BMC Genomics">
        <title>Comparative genomics of Fructobacillus spp. and Leuconostoc spp. reveals niche-specific evolution of Fructobacillus spp.</title>
        <authorList>
            <person name="Endo A."/>
            <person name="Tanizawa Y."/>
            <person name="Tanaka N."/>
            <person name="Maeno S."/>
            <person name="Kumar H."/>
            <person name="Shiwa Y."/>
            <person name="Okada S."/>
            <person name="Yoshikawa H."/>
            <person name="Dicks L."/>
            <person name="Nakagawa J."/>
            <person name="Arita M."/>
        </authorList>
    </citation>
    <scope>NUCLEOTIDE SEQUENCE [LARGE SCALE GENOMIC DNA]</scope>
    <source>
        <strain evidence="14 15">JCM 12225</strain>
    </source>
</reference>
<dbReference type="Proteomes" id="UP000253891">
    <property type="component" value="Unassembled WGS sequence"/>
</dbReference>
<dbReference type="InterPro" id="IPR004358">
    <property type="entry name" value="Sig_transdc_His_kin-like_C"/>
</dbReference>